<evidence type="ECO:0000256" key="1">
    <source>
        <dbReference type="SAM" id="Coils"/>
    </source>
</evidence>
<keyword evidence="1" id="KW-0175">Coiled coil</keyword>
<evidence type="ECO:0000313" key="5">
    <source>
        <dbReference type="Proteomes" id="UP001164746"/>
    </source>
</evidence>
<evidence type="ECO:0000259" key="3">
    <source>
        <dbReference type="Pfam" id="PF09458"/>
    </source>
</evidence>
<dbReference type="InterPro" id="IPR037221">
    <property type="entry name" value="H-type_lectin_dom_sf"/>
</dbReference>
<reference evidence="4" key="1">
    <citation type="submission" date="2022-11" db="EMBL/GenBank/DDBJ databases">
        <title>Centuries of genome instability and evolution in soft-shell clam transmissible cancer (bioRxiv).</title>
        <authorList>
            <person name="Hart S.F.M."/>
            <person name="Yonemitsu M.A."/>
            <person name="Giersch R.M."/>
            <person name="Beal B.F."/>
            <person name="Arriagada G."/>
            <person name="Davis B.W."/>
            <person name="Ostrander E.A."/>
            <person name="Goff S.P."/>
            <person name="Metzger M.J."/>
        </authorList>
    </citation>
    <scope>NUCLEOTIDE SEQUENCE</scope>
    <source>
        <strain evidence="4">MELC-2E11</strain>
        <tissue evidence="4">Siphon/mantle</tissue>
    </source>
</reference>
<accession>A0ABY7EVU4</accession>
<proteinExistence type="predicted"/>
<dbReference type="Pfam" id="PF09458">
    <property type="entry name" value="H_lectin"/>
    <property type="match status" value="1"/>
</dbReference>
<organism evidence="4 5">
    <name type="scientific">Mya arenaria</name>
    <name type="common">Soft-shell clam</name>
    <dbReference type="NCBI Taxonomy" id="6604"/>
    <lineage>
        <taxon>Eukaryota</taxon>
        <taxon>Metazoa</taxon>
        <taxon>Spiralia</taxon>
        <taxon>Lophotrochozoa</taxon>
        <taxon>Mollusca</taxon>
        <taxon>Bivalvia</taxon>
        <taxon>Autobranchia</taxon>
        <taxon>Heteroconchia</taxon>
        <taxon>Euheterodonta</taxon>
        <taxon>Imparidentia</taxon>
        <taxon>Neoheterodontei</taxon>
        <taxon>Myida</taxon>
        <taxon>Myoidea</taxon>
        <taxon>Myidae</taxon>
        <taxon>Mya</taxon>
    </lineage>
</organism>
<dbReference type="Gene3D" id="2.60.40.2080">
    <property type="match status" value="1"/>
</dbReference>
<dbReference type="EMBL" id="CP111019">
    <property type="protein sequence ID" value="WAR12831.1"/>
    <property type="molecule type" value="Genomic_DNA"/>
</dbReference>
<name>A0ABY7EVU4_MYAAR</name>
<feature type="chain" id="PRO_5046447775" description="H-type lectin domain-containing protein" evidence="2">
    <location>
        <begin position="17"/>
        <end position="327"/>
    </location>
</feature>
<dbReference type="Proteomes" id="UP001164746">
    <property type="component" value="Chromosome 8"/>
</dbReference>
<dbReference type="InterPro" id="IPR019019">
    <property type="entry name" value="H-type_lectin_domain"/>
</dbReference>
<feature type="domain" description="H-type lectin" evidence="3">
    <location>
        <begin position="257"/>
        <end position="321"/>
    </location>
</feature>
<feature type="coiled-coil region" evidence="1">
    <location>
        <begin position="41"/>
        <end position="68"/>
    </location>
</feature>
<evidence type="ECO:0000313" key="4">
    <source>
        <dbReference type="EMBL" id="WAR12831.1"/>
    </source>
</evidence>
<dbReference type="SUPFAM" id="SSF141086">
    <property type="entry name" value="Agglutinin HPA-like"/>
    <property type="match status" value="1"/>
</dbReference>
<evidence type="ECO:0000256" key="2">
    <source>
        <dbReference type="SAM" id="SignalP"/>
    </source>
</evidence>
<keyword evidence="2" id="KW-0732">Signal</keyword>
<keyword evidence="5" id="KW-1185">Reference proteome</keyword>
<feature type="signal peptide" evidence="2">
    <location>
        <begin position="1"/>
        <end position="16"/>
    </location>
</feature>
<sequence length="327" mass="36922">MRYLIPCVLCVQAVFCVQTPGITDSMYHILSSKIDTMNLEMALMRNEQLQTKQELRQAKADIEKLQEHQSPYVPNTTAGEGLSDAQMNKSKSGVMNFLRKAFQSEKAHTKQTLDQMKTDVALIRSHLNTLVASVETLNETQANLLIEVFKVGRDVEHDIKKLNDALARMHTRLEWLDTSFSSLNVTQRQTVNHVLLLDKEVNFLNSSLVNVNTALEQQMTSFKDAVSRINTSLEEKCQSGEFGPHQINPRPSYPVTLTINFQPAFNSKPAIVYGLKLLDSAYNANVRVSGSITEMNNAYFKFRISEWANTVMYGASFSWMACPKTNT</sequence>
<protein>
    <recommendedName>
        <fullName evidence="3">H-type lectin domain-containing protein</fullName>
    </recommendedName>
</protein>
<gene>
    <name evidence="4" type="ORF">MAR_027011</name>
</gene>